<feature type="region of interest" description="Disordered" evidence="1">
    <location>
        <begin position="246"/>
        <end position="320"/>
    </location>
</feature>
<dbReference type="PANTHER" id="PTHR47481:SF31">
    <property type="entry name" value="OS01G0873500 PROTEIN"/>
    <property type="match status" value="1"/>
</dbReference>
<evidence type="ECO:0000256" key="1">
    <source>
        <dbReference type="SAM" id="MobiDB-lite"/>
    </source>
</evidence>
<feature type="compositionally biased region" description="Polar residues" evidence="1">
    <location>
        <begin position="402"/>
        <end position="412"/>
    </location>
</feature>
<dbReference type="Pfam" id="PF14223">
    <property type="entry name" value="Retrotran_gag_2"/>
    <property type="match status" value="1"/>
</dbReference>
<comment type="caution">
    <text evidence="2">The sequence shown here is derived from an EMBL/GenBank/DDBJ whole genome shotgun (WGS) entry which is preliminary data.</text>
</comment>
<feature type="compositionally biased region" description="Pro residues" evidence="1">
    <location>
        <begin position="309"/>
        <end position="319"/>
    </location>
</feature>
<feature type="region of interest" description="Disordered" evidence="1">
    <location>
        <begin position="397"/>
        <end position="511"/>
    </location>
</feature>
<evidence type="ECO:0000313" key="2">
    <source>
        <dbReference type="EMBL" id="KAK1697337.1"/>
    </source>
</evidence>
<dbReference type="PANTHER" id="PTHR47481">
    <property type="match status" value="1"/>
</dbReference>
<name>A0AAD8X7S5_LOLMU</name>
<proteinExistence type="predicted"/>
<feature type="compositionally biased region" description="Low complexity" evidence="1">
    <location>
        <begin position="349"/>
        <end position="369"/>
    </location>
</feature>
<dbReference type="AlphaFoldDB" id="A0AAD8X7S5"/>
<gene>
    <name evidence="2" type="ORF">QYE76_014034</name>
</gene>
<sequence length="597" mass="63050">MSSIGYNSASSSSDSDDDAFEQFGIPVATQTLPTSQLQALRIRDHVLVTLDYEKENYGIWSRQFLTALSKFGLRDHIDGSPAQGTSDWVLNDFAIVSWYDGTVTPSTLAIVEPRNATARSLWRAIRSVFRDNRDTRATYLRDEFHGFNQDDLSVVEYTSKMKEMADTIGDLGSRVRDRELVHNVLRGLNEQLQHAVPHMTRGRLPNFIKLRSFLLLEERRLGRRARIVAHNALLAQAHHALQAAGTPMPAYTNPTPPPYFNSPPAGFYGAGTTHAGPSTAPGQGKKKKKKGAAPAAPAPFAPPAAGARPPAPSARPHPYAPALAGTFQAWAGPGILGAAPGARPPAPTAPHGLAVHAAPAASTAPSAAPSTQWDQSALIAALNQMALQAQPGHSGEWVFDSGASSHMGSGSDFSIAPASAPRDTNDDPPPVYVDHVAPPACSSNGPCSPPGSSSSTSATTASPGSIHAGPPSSPGRSPPSAMGSAAPSASGSPSSTPDTAPSSSAPAASPVRHHMVTRARHGIVKPNPRYANVATTTVSPLPSSVREALRDSNWRAAMQEEFDVLSSNNTWTLVPRPPHTNVVTGKWVFRHKTREDG</sequence>
<dbReference type="Proteomes" id="UP001231189">
    <property type="component" value="Unassembled WGS sequence"/>
</dbReference>
<feature type="region of interest" description="Disordered" evidence="1">
    <location>
        <begin position="341"/>
        <end position="369"/>
    </location>
</feature>
<accession>A0AAD8X7S5</accession>
<feature type="compositionally biased region" description="Low complexity" evidence="1">
    <location>
        <begin position="438"/>
        <end position="470"/>
    </location>
</feature>
<keyword evidence="3" id="KW-1185">Reference proteome</keyword>
<organism evidence="2 3">
    <name type="scientific">Lolium multiflorum</name>
    <name type="common">Italian ryegrass</name>
    <name type="synonym">Lolium perenne subsp. multiflorum</name>
    <dbReference type="NCBI Taxonomy" id="4521"/>
    <lineage>
        <taxon>Eukaryota</taxon>
        <taxon>Viridiplantae</taxon>
        <taxon>Streptophyta</taxon>
        <taxon>Embryophyta</taxon>
        <taxon>Tracheophyta</taxon>
        <taxon>Spermatophyta</taxon>
        <taxon>Magnoliopsida</taxon>
        <taxon>Liliopsida</taxon>
        <taxon>Poales</taxon>
        <taxon>Poaceae</taxon>
        <taxon>BOP clade</taxon>
        <taxon>Pooideae</taxon>
        <taxon>Poodae</taxon>
        <taxon>Poeae</taxon>
        <taxon>Poeae Chloroplast Group 2 (Poeae type)</taxon>
        <taxon>Loliodinae</taxon>
        <taxon>Loliinae</taxon>
        <taxon>Lolium</taxon>
    </lineage>
</organism>
<evidence type="ECO:0000313" key="3">
    <source>
        <dbReference type="Proteomes" id="UP001231189"/>
    </source>
</evidence>
<feature type="compositionally biased region" description="Low complexity" evidence="1">
    <location>
        <begin position="478"/>
        <end position="510"/>
    </location>
</feature>
<protein>
    <submittedName>
        <fullName evidence="2">Uncharacterized protein</fullName>
    </submittedName>
</protein>
<reference evidence="2" key="1">
    <citation type="submission" date="2023-07" db="EMBL/GenBank/DDBJ databases">
        <title>A chromosome-level genome assembly of Lolium multiflorum.</title>
        <authorList>
            <person name="Chen Y."/>
            <person name="Copetti D."/>
            <person name="Kolliker R."/>
            <person name="Studer B."/>
        </authorList>
    </citation>
    <scope>NUCLEOTIDE SEQUENCE</scope>
    <source>
        <strain evidence="2">02402/16</strain>
        <tissue evidence="2">Leaf</tissue>
    </source>
</reference>
<dbReference type="EMBL" id="JAUUTY010000001">
    <property type="protein sequence ID" value="KAK1697337.1"/>
    <property type="molecule type" value="Genomic_DNA"/>
</dbReference>